<evidence type="ECO:0000313" key="2">
    <source>
        <dbReference type="Proteomes" id="UP001168613"/>
    </source>
</evidence>
<dbReference type="Proteomes" id="UP001168613">
    <property type="component" value="Unassembled WGS sequence"/>
</dbReference>
<sequence>MTDNQSTPYEILPFTMDAGVMSRAAIGLVVLATDQTMEYEWRKIIDIPGVAFFEARMPSPASITPETLAAMEKDIGGAVETILPGVELKVVAFGCTSGAIVIGEDKVFEGIRKVRPGVACTSPITAAKQGFEKLGVKRIALLTPYVSSLNHLFKDHIDAAGLQITRISTFNHADDSEVARIDAASLKNAILDVGRHDDVEAVFVSCTSLRMCELTSEVEQLLGKPVVSSNSAMAWHALRLAGVNDPQPQWGKLFEL</sequence>
<proteinExistence type="predicted"/>
<dbReference type="PANTHER" id="PTHR40267:SF1">
    <property type="entry name" value="BLR3294 PROTEIN"/>
    <property type="match status" value="1"/>
</dbReference>
<gene>
    <name evidence="1" type="ORF">LMS43_03545</name>
</gene>
<name>A0ABT8EGD7_9BURK</name>
<dbReference type="Pfam" id="PF17645">
    <property type="entry name" value="Amdase"/>
    <property type="match status" value="1"/>
</dbReference>
<organism evidence="1 2">
    <name type="scientific">Alcaligenes endophyticus</name>
    <dbReference type="NCBI Taxonomy" id="1929088"/>
    <lineage>
        <taxon>Bacteria</taxon>
        <taxon>Pseudomonadati</taxon>
        <taxon>Pseudomonadota</taxon>
        <taxon>Betaproteobacteria</taxon>
        <taxon>Burkholderiales</taxon>
        <taxon>Alcaligenaceae</taxon>
        <taxon>Alcaligenes</taxon>
    </lineage>
</organism>
<dbReference type="EMBL" id="JAJHNU010000001">
    <property type="protein sequence ID" value="MDN4120360.1"/>
    <property type="molecule type" value="Genomic_DNA"/>
</dbReference>
<dbReference type="PANTHER" id="PTHR40267">
    <property type="entry name" value="BLR3294 PROTEIN"/>
    <property type="match status" value="1"/>
</dbReference>
<dbReference type="RefSeq" id="WP_266122321.1">
    <property type="nucleotide sequence ID" value="NZ_JAJHNU010000001.1"/>
</dbReference>
<dbReference type="InterPro" id="IPR053714">
    <property type="entry name" value="Iso_Racemase_Enz_sf"/>
</dbReference>
<evidence type="ECO:0000313" key="1">
    <source>
        <dbReference type="EMBL" id="MDN4120360.1"/>
    </source>
</evidence>
<reference evidence="1" key="1">
    <citation type="submission" date="2021-11" db="EMBL/GenBank/DDBJ databases">
        <title>Draft genome sequence of Alcaligenes endophyticus type strain CCUG 75668T.</title>
        <authorList>
            <person name="Salva-Serra F."/>
            <person name="Duran R.E."/>
            <person name="Seeger M."/>
            <person name="Moore E.R.B."/>
            <person name="Jaen-Luchoro D."/>
        </authorList>
    </citation>
    <scope>NUCLEOTIDE SEQUENCE</scope>
    <source>
        <strain evidence="1">CCUG 75668</strain>
    </source>
</reference>
<protein>
    <submittedName>
        <fullName evidence="1">Asp/Glu racemase</fullName>
    </submittedName>
</protein>
<dbReference type="PIRSF" id="PIRSF015736">
    <property type="entry name" value="MI"/>
    <property type="match status" value="1"/>
</dbReference>
<comment type="caution">
    <text evidence="1">The sequence shown here is derived from an EMBL/GenBank/DDBJ whole genome shotgun (WGS) entry which is preliminary data.</text>
</comment>
<dbReference type="Gene3D" id="3.40.50.12500">
    <property type="match status" value="1"/>
</dbReference>
<dbReference type="InterPro" id="IPR026286">
    <property type="entry name" value="MaiA/AMDase"/>
</dbReference>
<keyword evidence="2" id="KW-1185">Reference proteome</keyword>
<accession>A0ABT8EGD7</accession>